<keyword evidence="3" id="KW-1185">Reference proteome</keyword>
<protein>
    <submittedName>
        <fullName evidence="2">DUF4183 domain-containing protein</fullName>
    </submittedName>
</protein>
<dbReference type="Pfam" id="PF13799">
    <property type="entry name" value="DUF4183"/>
    <property type="match status" value="1"/>
</dbReference>
<evidence type="ECO:0000313" key="3">
    <source>
        <dbReference type="Proteomes" id="UP000266016"/>
    </source>
</evidence>
<evidence type="ECO:0000259" key="1">
    <source>
        <dbReference type="Pfam" id="PF13799"/>
    </source>
</evidence>
<dbReference type="InterPro" id="IPR025237">
    <property type="entry name" value="DUF4183"/>
</dbReference>
<dbReference type="EMBL" id="QWVS01000013">
    <property type="protein sequence ID" value="RID87074.1"/>
    <property type="molecule type" value="Genomic_DNA"/>
</dbReference>
<proteinExistence type="predicted"/>
<dbReference type="Proteomes" id="UP000266016">
    <property type="component" value="Unassembled WGS sequence"/>
</dbReference>
<organism evidence="2 3">
    <name type="scientific">Peribacillus asahii</name>
    <dbReference type="NCBI Taxonomy" id="228899"/>
    <lineage>
        <taxon>Bacteria</taxon>
        <taxon>Bacillati</taxon>
        <taxon>Bacillota</taxon>
        <taxon>Bacilli</taxon>
        <taxon>Bacillales</taxon>
        <taxon>Bacillaceae</taxon>
        <taxon>Peribacillus</taxon>
    </lineage>
</organism>
<dbReference type="AlphaFoldDB" id="A0A398BBX1"/>
<reference evidence="2 3" key="1">
    <citation type="submission" date="2018-08" db="EMBL/GenBank/DDBJ databases">
        <title>Bacillus jemisoniae sp. nov., Bacillus chryseoplanitiae sp. nov., Bacillus resnikiae sp. nov., and Bacillus frankliniae sp. nov., isolated from Viking spacecraft and associated surfaces.</title>
        <authorList>
            <person name="Seuylemezian A."/>
            <person name="Vaishampayan P."/>
        </authorList>
    </citation>
    <scope>NUCLEOTIDE SEQUENCE [LARGE SCALE GENOMIC DNA]</scope>
    <source>
        <strain evidence="2 3">MA001</strain>
    </source>
</reference>
<dbReference type="RefSeq" id="WP_119116469.1">
    <property type="nucleotide sequence ID" value="NZ_CP085714.1"/>
</dbReference>
<gene>
    <name evidence="2" type="ORF">D1953_07090</name>
</gene>
<comment type="caution">
    <text evidence="2">The sequence shown here is derived from an EMBL/GenBank/DDBJ whole genome shotgun (WGS) entry which is preliminary data.</text>
</comment>
<name>A0A398BBX1_9BACI</name>
<feature type="domain" description="DUF4183" evidence="1">
    <location>
        <begin position="43"/>
        <end position="112"/>
    </location>
</feature>
<evidence type="ECO:0000313" key="2">
    <source>
        <dbReference type="EMBL" id="RID87074.1"/>
    </source>
</evidence>
<accession>A0A398BBX1</accession>
<sequence>MPLKIMKLAITGTTSVSVDPTVERFFNEVAAQVVGAGTITIPVEDFWTDTGADATTLPALATDNSYFNVYINGVLQMESLSTYTPGGTGTGQLVITVPLGSTVEANSPVVLVVTNYAPDATTDIVT</sequence>